<dbReference type="AlphaFoldDB" id="Q3SUP0"/>
<dbReference type="HOGENOM" id="CLU_365551_0_0_5"/>
<dbReference type="KEGG" id="nwi:Nwi_0735"/>
<dbReference type="Proteomes" id="UP000002531">
    <property type="component" value="Chromosome"/>
</dbReference>
<feature type="transmembrane region" description="Helical" evidence="1">
    <location>
        <begin position="34"/>
        <end position="58"/>
    </location>
</feature>
<gene>
    <name evidence="2" type="ordered locus">Nwi_0735</name>
</gene>
<proteinExistence type="predicted"/>
<keyword evidence="1" id="KW-1133">Transmembrane helix</keyword>
<keyword evidence="3" id="KW-1185">Reference proteome</keyword>
<dbReference type="EMBL" id="CP000115">
    <property type="protein sequence ID" value="ABA04001.1"/>
    <property type="molecule type" value="Genomic_DNA"/>
</dbReference>
<dbReference type="OrthoDB" id="8041027at2"/>
<organism evidence="2 3">
    <name type="scientific">Nitrobacter winogradskyi (strain ATCC 25391 / DSM 10237 / CIP 104748 / NCIMB 11846 / Nb-255)</name>
    <dbReference type="NCBI Taxonomy" id="323098"/>
    <lineage>
        <taxon>Bacteria</taxon>
        <taxon>Pseudomonadati</taxon>
        <taxon>Pseudomonadota</taxon>
        <taxon>Alphaproteobacteria</taxon>
        <taxon>Hyphomicrobiales</taxon>
        <taxon>Nitrobacteraceae</taxon>
        <taxon>Nitrobacter</taxon>
    </lineage>
</organism>
<name>Q3SUP0_NITWN</name>
<evidence type="ECO:0000313" key="2">
    <source>
        <dbReference type="EMBL" id="ABA04001.1"/>
    </source>
</evidence>
<evidence type="ECO:0000256" key="1">
    <source>
        <dbReference type="SAM" id="Phobius"/>
    </source>
</evidence>
<dbReference type="RefSeq" id="WP_011314055.1">
    <property type="nucleotide sequence ID" value="NC_007406.1"/>
</dbReference>
<dbReference type="eggNOG" id="ENOG5033B7M">
    <property type="taxonomic scope" value="Bacteria"/>
</dbReference>
<protein>
    <submittedName>
        <fullName evidence="2">Uncharacterized protein</fullName>
    </submittedName>
</protein>
<reference evidence="2 3" key="1">
    <citation type="journal article" date="2006" name="Appl. Environ. Microbiol.">
        <title>Genome sequence of the chemolithoautotrophic nitrite-oxidizing bacterium Nitrobacter winogradskyi Nb-255.</title>
        <authorList>
            <person name="Starkenburg S.R."/>
            <person name="Chain P.S."/>
            <person name="Sayavedra-Soto L.A."/>
            <person name="Hauser L."/>
            <person name="Land M.L."/>
            <person name="Larimer F.W."/>
            <person name="Malfatti S.A."/>
            <person name="Klotz M.G."/>
            <person name="Bottomley P.J."/>
            <person name="Arp D.J."/>
            <person name="Hickey W.J."/>
        </authorList>
    </citation>
    <scope>NUCLEOTIDE SEQUENCE [LARGE SCALE GENOMIC DNA]</scope>
    <source>
        <strain evidence="3">ATCC 25391 / DSM 10237 / CIP 104748 / NCIMB 11846 / Nb-255</strain>
    </source>
</reference>
<feature type="transmembrane region" description="Helical" evidence="1">
    <location>
        <begin position="79"/>
        <end position="100"/>
    </location>
</feature>
<keyword evidence="1" id="KW-0472">Membrane</keyword>
<evidence type="ECO:0000313" key="3">
    <source>
        <dbReference type="Proteomes" id="UP000002531"/>
    </source>
</evidence>
<sequence>MIFFVFGGSVDQGYFSELCFRLLPFASPTCLDTLFLVNAALAFMFIIGGVVGACLYHLRQTRKSKATPPQKVSAGRSEAGNVFFAIFAAVGMVALLGVALTNLMQGPITSVSKVTRANIAQNDMQAAVAVITQASFVAPDADCDDDGFIEPLPFRDAEAAPAPSGGGLLPFSTAVNRRDPWGTDYGYCVWDHGGKVLDDSCGGADAMRSGGGNTQEAAAIAVMSAGPDKIFQTACEDWIDNDTPVVNKVSGSDDMWRIIPYAQMMVPASTTNARLQELPDGACNENTIGIMRLFLGTAQICLADGWVEIDDVSVESAGDFIDITGAEPASTEHLSGTISFSGFRGTRPLTVQGAAVLLINGNPVTAPAAVSDGDTIELRADAPGNPGETSTFSIMMSGIRKEWKIETRAAYPPSLSITPNAAAINVTGPGNPAYSDLTGFVVRNTGEQATGVLQAAQLVPLSNYEFSGDGDDCGGVTLEPYAKSAAQCTVDIRAKSSGEAIPSGTLTVTDGASANATATLSGTANGFNCTLAGVTVAHGASSTFYSATAHTDCASVSQTRTCNSGVLSGSGSYQYASCDTLANCTLNGVTVAHGASRTFYSATIHTNCASVSLSRTCNNGTLSGSGSYQYANCNAPANCTLGGVTVAHGASRTFYAATSHSNCAGVSQTRTCNNGTLSGSGSYQYASCTLACVPYAGQVCGYSCRNECVTACGDCAVDGQWAVNFGSLWGWICIQGSGSGYGCFPGGSGTTPTRYYACDGSCN</sequence>
<accession>Q3SUP0</accession>
<keyword evidence="1" id="KW-0812">Transmembrane</keyword>